<organism evidence="4 5">
    <name type="scientific">Fusobacterium mortiferum ATCC 9817</name>
    <dbReference type="NCBI Taxonomy" id="469616"/>
    <lineage>
        <taxon>Bacteria</taxon>
        <taxon>Fusobacteriati</taxon>
        <taxon>Fusobacteriota</taxon>
        <taxon>Fusobacteriia</taxon>
        <taxon>Fusobacteriales</taxon>
        <taxon>Fusobacteriaceae</taxon>
        <taxon>Fusobacterium</taxon>
    </lineage>
</organism>
<evidence type="ECO:0000259" key="3">
    <source>
        <dbReference type="Pfam" id="PF00535"/>
    </source>
</evidence>
<dbReference type="PANTHER" id="PTHR22916">
    <property type="entry name" value="GLYCOSYLTRANSFERASE"/>
    <property type="match status" value="1"/>
</dbReference>
<dbReference type="InterPro" id="IPR029044">
    <property type="entry name" value="Nucleotide-diphossugar_trans"/>
</dbReference>
<accession>A0ABM6TZD5</accession>
<protein>
    <recommendedName>
        <fullName evidence="3">Glycosyltransferase 2-like domain-containing protein</fullName>
    </recommendedName>
</protein>
<proteinExistence type="predicted"/>
<dbReference type="Proteomes" id="UP000240258">
    <property type="component" value="Chromosome"/>
</dbReference>
<dbReference type="Pfam" id="PF00535">
    <property type="entry name" value="Glycos_transf_2"/>
    <property type="match status" value="1"/>
</dbReference>
<evidence type="ECO:0000256" key="1">
    <source>
        <dbReference type="ARBA" id="ARBA00022676"/>
    </source>
</evidence>
<dbReference type="CDD" id="cd00761">
    <property type="entry name" value="Glyco_tranf_GTA_type"/>
    <property type="match status" value="1"/>
</dbReference>
<feature type="domain" description="Glycosyltransferase 2-like" evidence="3">
    <location>
        <begin position="12"/>
        <end position="173"/>
    </location>
</feature>
<gene>
    <name evidence="4" type="ORF">C4N19_12400</name>
</gene>
<reference evidence="5" key="1">
    <citation type="journal article" date="2018" name="MSphere">
        <title>Fusobacterium Genomics Using MinION and Illumina Sequencing Enables Genome Completion and Correction.</title>
        <authorList>
            <person name="Todd S.M."/>
            <person name="Settlage R.E."/>
            <person name="Lahmers K.K."/>
            <person name="Slade D.J."/>
        </authorList>
    </citation>
    <scope>NUCLEOTIDE SEQUENCE [LARGE SCALE GENOMIC DNA]</scope>
    <source>
        <strain evidence="5">ATCC 9817</strain>
    </source>
</reference>
<dbReference type="InterPro" id="IPR001173">
    <property type="entry name" value="Glyco_trans_2-like"/>
</dbReference>
<sequence>MGDIEVQEIKVSVIVPIYNTEKFLKKCIDSIVNQTLEEIEIILINDGSTDNSHNICEEYSKKYPQKIRYINNKNIGCSASRNLGMSLAQGEYIAFVDSDDYIDKEMYQEMYEKAKKENLDIVVCGITYVNQETKKRISSIPSNISKKSDYLIYKNRMANPVNKLYRKNIIKNILFPIDTHSGEDIVFCYKSILKAKKINHIEKSYYYYIYHGNNSIFNLEKRLGIFIAFKELYIYLKDNDYLKNKEIIKKFYENFNFYAIRGAFFMLLNPKLVSNEEYEKYDKLFYKELKKIKFLPFKSKVLVYYYRNIIWGIRKFNLYDILKKIKNKVGEFYERN</sequence>
<name>A0ABM6TZD5_FUSMR</name>
<evidence type="ECO:0000313" key="5">
    <source>
        <dbReference type="Proteomes" id="UP000240258"/>
    </source>
</evidence>
<evidence type="ECO:0000256" key="2">
    <source>
        <dbReference type="ARBA" id="ARBA00022679"/>
    </source>
</evidence>
<evidence type="ECO:0000313" key="4">
    <source>
        <dbReference type="EMBL" id="AVQ19847.1"/>
    </source>
</evidence>
<keyword evidence="5" id="KW-1185">Reference proteome</keyword>
<dbReference type="EMBL" id="CP028102">
    <property type="protein sequence ID" value="AVQ19847.1"/>
    <property type="molecule type" value="Genomic_DNA"/>
</dbReference>
<keyword evidence="2" id="KW-0808">Transferase</keyword>
<dbReference type="Gene3D" id="3.90.550.10">
    <property type="entry name" value="Spore Coat Polysaccharide Biosynthesis Protein SpsA, Chain A"/>
    <property type="match status" value="1"/>
</dbReference>
<dbReference type="PANTHER" id="PTHR22916:SF51">
    <property type="entry name" value="GLYCOSYLTRANSFERASE EPSH-RELATED"/>
    <property type="match status" value="1"/>
</dbReference>
<dbReference type="SUPFAM" id="SSF53448">
    <property type="entry name" value="Nucleotide-diphospho-sugar transferases"/>
    <property type="match status" value="1"/>
</dbReference>
<keyword evidence="1" id="KW-0328">Glycosyltransferase</keyword>